<feature type="region of interest" description="Disordered" evidence="6">
    <location>
        <begin position="285"/>
        <end position="336"/>
    </location>
</feature>
<dbReference type="PANTHER" id="PTHR12228:SF0">
    <property type="entry name" value="TATA-BOX BINDING PROTEIN ASSOCIATED FACTOR 7"/>
    <property type="match status" value="1"/>
</dbReference>
<dbReference type="GO" id="GO:0051123">
    <property type="term" value="P:RNA polymerase II preinitiation complex assembly"/>
    <property type="evidence" value="ECO:0007669"/>
    <property type="project" value="TreeGrafter"/>
</dbReference>
<feature type="compositionally biased region" description="Acidic residues" evidence="6">
    <location>
        <begin position="487"/>
        <end position="508"/>
    </location>
</feature>
<feature type="compositionally biased region" description="Acidic residues" evidence="6">
    <location>
        <begin position="524"/>
        <end position="550"/>
    </location>
</feature>
<dbReference type="InterPro" id="IPR037817">
    <property type="entry name" value="TAF7"/>
</dbReference>
<reference evidence="8" key="1">
    <citation type="submission" date="2020-07" db="EMBL/GenBank/DDBJ databases">
        <title>Draft Genome Sequence of a Deep-Sea Yeast, Naganishia (Cryptococcus) liquefaciens strain N6.</title>
        <authorList>
            <person name="Han Y.W."/>
            <person name="Kajitani R."/>
            <person name="Morimoto H."/>
            <person name="Parhat M."/>
            <person name="Tsubouchi H."/>
            <person name="Bakenova O."/>
            <person name="Ogata M."/>
            <person name="Argunhan B."/>
            <person name="Aoki R."/>
            <person name="Kajiwara S."/>
            <person name="Itoh T."/>
            <person name="Iwasaki H."/>
        </authorList>
    </citation>
    <scope>NUCLEOTIDE SEQUENCE</scope>
    <source>
        <strain evidence="8">N6</strain>
    </source>
</reference>
<dbReference type="Pfam" id="PF04658">
    <property type="entry name" value="TAFII55_N"/>
    <property type="match status" value="1"/>
</dbReference>
<gene>
    <name evidence="8" type="ORF">NliqN6_1673</name>
</gene>
<evidence type="ECO:0000259" key="7">
    <source>
        <dbReference type="SMART" id="SM01370"/>
    </source>
</evidence>
<protein>
    <recommendedName>
        <fullName evidence="7">TAFII55 protein conserved region domain-containing protein</fullName>
    </recommendedName>
</protein>
<dbReference type="CDD" id="cd08047">
    <property type="entry name" value="TAF7"/>
    <property type="match status" value="1"/>
</dbReference>
<dbReference type="AlphaFoldDB" id="A0A8H3YF21"/>
<evidence type="ECO:0000256" key="6">
    <source>
        <dbReference type="SAM" id="MobiDB-lite"/>
    </source>
</evidence>
<feature type="region of interest" description="Disordered" evidence="6">
    <location>
        <begin position="462"/>
        <end position="605"/>
    </location>
</feature>
<dbReference type="EMBL" id="BLZA01000011">
    <property type="protein sequence ID" value="GHJ85271.1"/>
    <property type="molecule type" value="Genomic_DNA"/>
</dbReference>
<dbReference type="GO" id="GO:0016251">
    <property type="term" value="F:RNA polymerase II general transcription initiation factor activity"/>
    <property type="evidence" value="ECO:0007669"/>
    <property type="project" value="TreeGrafter"/>
</dbReference>
<evidence type="ECO:0000256" key="1">
    <source>
        <dbReference type="ARBA" id="ARBA00004123"/>
    </source>
</evidence>
<comment type="similarity">
    <text evidence="2">Belongs to the TAF7 family.</text>
</comment>
<comment type="caution">
    <text evidence="8">The sequence shown here is derived from an EMBL/GenBank/DDBJ whole genome shotgun (WGS) entry which is preliminary data.</text>
</comment>
<dbReference type="PANTHER" id="PTHR12228">
    <property type="entry name" value="TRANSCRIPTION INITIATION FACTOR TFIID 55 KD SUBUNIT-RELATED"/>
    <property type="match status" value="1"/>
</dbReference>
<feature type="region of interest" description="Disordered" evidence="6">
    <location>
        <begin position="351"/>
        <end position="390"/>
    </location>
</feature>
<dbReference type="SMART" id="SM01370">
    <property type="entry name" value="TAFII55_N"/>
    <property type="match status" value="1"/>
</dbReference>
<evidence type="ECO:0000256" key="5">
    <source>
        <dbReference type="ARBA" id="ARBA00023242"/>
    </source>
</evidence>
<dbReference type="Proteomes" id="UP000620104">
    <property type="component" value="Unassembled WGS sequence"/>
</dbReference>
<comment type="subcellular location">
    <subcellularLocation>
        <location evidence="1">Nucleus</location>
    </subcellularLocation>
</comment>
<feature type="compositionally biased region" description="Acidic residues" evidence="6">
    <location>
        <begin position="297"/>
        <end position="307"/>
    </location>
</feature>
<evidence type="ECO:0000313" key="9">
    <source>
        <dbReference type="Proteomes" id="UP000620104"/>
    </source>
</evidence>
<evidence type="ECO:0000256" key="3">
    <source>
        <dbReference type="ARBA" id="ARBA00023015"/>
    </source>
</evidence>
<dbReference type="OrthoDB" id="153872at2759"/>
<feature type="compositionally biased region" description="Acidic residues" evidence="6">
    <location>
        <begin position="351"/>
        <end position="382"/>
    </location>
</feature>
<feature type="compositionally biased region" description="Polar residues" evidence="6">
    <location>
        <begin position="17"/>
        <end position="29"/>
    </location>
</feature>
<sequence length="605" mass="67072">MPPPPVPKPKPGAEVSYFNQHGEASTHHNVGQKAPAKRPGRITIKKSGTAAAASGAAPVAVRHSARIPVRSAKARDNAAQSARIKLKFSSKGEQQKLAPGHFMSPFGEYTRELDEDPEEPIAFEEQFILRVPKEVAMGDPKRGVKGLNQLLDERKEVDGVWFRFKDARRAVFHHADQNYAAKLVDLPCIIESQKTLDKKRLFKVADISQMMIVEYPVPSEDSVVAGNQDPEAFVWQHGLTPPLHYVRQRRWRKRKIGDKEGARIETEVERLLKLDNEARNSSLSFVDVEPAAGASQDEQDYDEDGDFEGSQWDGSELQNGTPRSVNDGESAFGDDVAEGDVGMELSAALNDEQEEMEEHSEDDEDEEEDDVEDEEEDEDEEMAELRQHQKLFDQEVRDLQQIVDRKQAEIQSISSVILKVRAQNGLARPMQELRAKTQARDENQARIDAKIQAKEAAKLLEAERRAAENAEKEKAAAAADAAKEAGGDEAEDDEDDLFGENEDDDDAEAAATSQPRPERHDSAEQPEVDVWAEDSDEGESDDDDEDDADMPVEVANDLPGQAEHNTTPPDEQPVKAEPGPEAAPAPAPAAIQWGFDVDEDDDEED</sequence>
<feature type="compositionally biased region" description="Pro residues" evidence="6">
    <location>
        <begin position="1"/>
        <end position="10"/>
    </location>
</feature>
<proteinExistence type="inferred from homology"/>
<feature type="domain" description="TAFII55 protein conserved region" evidence="7">
    <location>
        <begin position="123"/>
        <end position="280"/>
    </location>
</feature>
<name>A0A8H3YF21_9TREE</name>
<organism evidence="8 9">
    <name type="scientific">Naganishia liquefaciens</name>
    <dbReference type="NCBI Taxonomy" id="104408"/>
    <lineage>
        <taxon>Eukaryota</taxon>
        <taxon>Fungi</taxon>
        <taxon>Dikarya</taxon>
        <taxon>Basidiomycota</taxon>
        <taxon>Agaricomycotina</taxon>
        <taxon>Tremellomycetes</taxon>
        <taxon>Filobasidiales</taxon>
        <taxon>Filobasidiaceae</taxon>
        <taxon>Naganishia</taxon>
    </lineage>
</organism>
<keyword evidence="5" id="KW-0539">Nucleus</keyword>
<evidence type="ECO:0000256" key="2">
    <source>
        <dbReference type="ARBA" id="ARBA00009368"/>
    </source>
</evidence>
<feature type="region of interest" description="Disordered" evidence="6">
    <location>
        <begin position="1"/>
        <end position="40"/>
    </location>
</feature>
<dbReference type="GO" id="GO:0005669">
    <property type="term" value="C:transcription factor TFIID complex"/>
    <property type="evidence" value="ECO:0007669"/>
    <property type="project" value="InterPro"/>
</dbReference>
<feature type="compositionally biased region" description="Polar residues" evidence="6">
    <location>
        <begin position="312"/>
        <end position="324"/>
    </location>
</feature>
<feature type="compositionally biased region" description="Acidic residues" evidence="6">
    <location>
        <begin position="596"/>
        <end position="605"/>
    </location>
</feature>
<keyword evidence="4" id="KW-0804">Transcription</keyword>
<feature type="compositionally biased region" description="Basic and acidic residues" evidence="6">
    <location>
        <begin position="462"/>
        <end position="486"/>
    </location>
</feature>
<keyword evidence="9" id="KW-1185">Reference proteome</keyword>
<dbReference type="InterPro" id="IPR006751">
    <property type="entry name" value="TAFII55_prot_cons_reg"/>
</dbReference>
<evidence type="ECO:0000313" key="8">
    <source>
        <dbReference type="EMBL" id="GHJ85271.1"/>
    </source>
</evidence>
<keyword evidence="3" id="KW-0805">Transcription regulation</keyword>
<accession>A0A8H3YF21</accession>
<evidence type="ECO:0000256" key="4">
    <source>
        <dbReference type="ARBA" id="ARBA00023163"/>
    </source>
</evidence>